<dbReference type="EMBL" id="JACAZH010000017">
    <property type="protein sequence ID" value="KAF7348399.1"/>
    <property type="molecule type" value="Genomic_DNA"/>
</dbReference>
<accession>A0A8H7CS87</accession>
<evidence type="ECO:0000313" key="3">
    <source>
        <dbReference type="Proteomes" id="UP000623467"/>
    </source>
</evidence>
<name>A0A8H7CS87_9AGAR</name>
<protein>
    <submittedName>
        <fullName evidence="2">Dimer-Tnp-hAT domain-containing protein</fullName>
    </submittedName>
</protein>
<reference evidence="2" key="1">
    <citation type="submission" date="2020-05" db="EMBL/GenBank/DDBJ databases">
        <title>Mycena genomes resolve the evolution of fungal bioluminescence.</title>
        <authorList>
            <person name="Tsai I.J."/>
        </authorList>
    </citation>
    <scope>NUCLEOTIDE SEQUENCE</scope>
    <source>
        <strain evidence="2">160909Yilan</strain>
    </source>
</reference>
<evidence type="ECO:0000313" key="2">
    <source>
        <dbReference type="EMBL" id="KAF7348399.1"/>
    </source>
</evidence>
<feature type="region of interest" description="Disordered" evidence="1">
    <location>
        <begin position="116"/>
        <end position="154"/>
    </location>
</feature>
<gene>
    <name evidence="2" type="ORF">MSAN_01793900</name>
</gene>
<sequence length="258" mass="27564">MCALIPYPQLNGCSIVSVRDSSSLPLPSANLASKRLCFPAILDSQPSRFMTSPIRLAAAKAPQLTPFVPAPPFAQDAPSFQQDLFSKISSLLRLPWSLLKLVLHLGMLRTLEPRLLAPRQKSKRKAPANAQTSSSQQRRTDSGPTANSPAMVGVGPSGATADAAAAASDTVFHLSLVNIRVVNYSSLVDKGAGAGAAASDVWFFVRGVHSSAAPTAPLRPLEVSTKRPVKKAFSHLACRFCKAEQWKPRRTLTARLTA</sequence>
<comment type="caution">
    <text evidence="2">The sequence shown here is derived from an EMBL/GenBank/DDBJ whole genome shotgun (WGS) entry which is preliminary data.</text>
</comment>
<keyword evidence="3" id="KW-1185">Reference proteome</keyword>
<evidence type="ECO:0000256" key="1">
    <source>
        <dbReference type="SAM" id="MobiDB-lite"/>
    </source>
</evidence>
<dbReference type="AlphaFoldDB" id="A0A8H7CS87"/>
<organism evidence="2 3">
    <name type="scientific">Mycena sanguinolenta</name>
    <dbReference type="NCBI Taxonomy" id="230812"/>
    <lineage>
        <taxon>Eukaryota</taxon>
        <taxon>Fungi</taxon>
        <taxon>Dikarya</taxon>
        <taxon>Basidiomycota</taxon>
        <taxon>Agaricomycotina</taxon>
        <taxon>Agaricomycetes</taxon>
        <taxon>Agaricomycetidae</taxon>
        <taxon>Agaricales</taxon>
        <taxon>Marasmiineae</taxon>
        <taxon>Mycenaceae</taxon>
        <taxon>Mycena</taxon>
    </lineage>
</organism>
<proteinExistence type="predicted"/>
<dbReference type="OrthoDB" id="3250324at2759"/>
<dbReference type="Proteomes" id="UP000623467">
    <property type="component" value="Unassembled WGS sequence"/>
</dbReference>